<dbReference type="PANTHER" id="PTHR14136">
    <property type="entry name" value="BTB_POZ DOMAIN-CONTAINING PROTEIN KCTD9"/>
    <property type="match status" value="1"/>
</dbReference>
<dbReference type="RefSeq" id="WP_086960013.1">
    <property type="nucleotide sequence ID" value="NZ_FUKS01000023.1"/>
</dbReference>
<dbReference type="Gene3D" id="2.160.20.80">
    <property type="entry name" value="E3 ubiquitin-protein ligase SopA"/>
    <property type="match status" value="1"/>
</dbReference>
<dbReference type="Pfam" id="PF13599">
    <property type="entry name" value="Pentapeptide_4"/>
    <property type="match status" value="1"/>
</dbReference>
<dbReference type="PANTHER" id="PTHR14136:SF17">
    <property type="entry name" value="BTB_POZ DOMAIN-CONTAINING PROTEIN KCTD9"/>
    <property type="match status" value="1"/>
</dbReference>
<dbReference type="InterPro" id="IPR001646">
    <property type="entry name" value="5peptide_repeat"/>
</dbReference>
<gene>
    <name evidence="1" type="primary">qnr</name>
    <name evidence="1" type="ORF">CIK83_14850</name>
</gene>
<reference evidence="1 2" key="1">
    <citation type="journal article" date="2017" name="Elife">
        <title>Extensive horizontal gene transfer in cheese-associated bacteria.</title>
        <authorList>
            <person name="Bonham K.S."/>
            <person name="Wolfe B.E."/>
            <person name="Dutton R.J."/>
        </authorList>
    </citation>
    <scope>NUCLEOTIDE SEQUENCE [LARGE SCALE GENOMIC DNA]</scope>
    <source>
        <strain evidence="1 2">JB196</strain>
    </source>
</reference>
<comment type="caution">
    <text evidence="1">The sequence shown here is derived from an EMBL/GenBank/DDBJ whole genome shotgun (WGS) entry which is preliminary data.</text>
</comment>
<organism evidence="1 2">
    <name type="scientific">Vibrio casei</name>
    <dbReference type="NCBI Taxonomy" id="673372"/>
    <lineage>
        <taxon>Bacteria</taxon>
        <taxon>Pseudomonadati</taxon>
        <taxon>Pseudomonadota</taxon>
        <taxon>Gammaproteobacteria</taxon>
        <taxon>Vibrionales</taxon>
        <taxon>Vibrionaceae</taxon>
        <taxon>Vibrio</taxon>
    </lineage>
</organism>
<dbReference type="AlphaFoldDB" id="A0A368LIW8"/>
<dbReference type="EMBL" id="QPGL01000002">
    <property type="protein sequence ID" value="RCS70692.1"/>
    <property type="molecule type" value="Genomic_DNA"/>
</dbReference>
<dbReference type="NCBIfam" id="NF033086">
    <property type="entry name" value="penta_rpt_Qnr"/>
    <property type="match status" value="1"/>
</dbReference>
<dbReference type="Pfam" id="PF00805">
    <property type="entry name" value="Pentapeptide"/>
    <property type="match status" value="1"/>
</dbReference>
<proteinExistence type="predicted"/>
<dbReference type="GeneID" id="303190202"/>
<sequence length="220" mass="25100">MANQPLNKHYNDHNFSGEDLSGETFQSCHFYQCNFSRSDLTDTTFIDCVFIESGDVIGCDFSYTNLKDASFQGCNLSMANFDGAITFGIEMRHCHLKGASFVRTQFANFITHNTYFCSAFITNCDLSYVNLENQKLEKCDLFENRWRGANLSGTSFEGSDLSRGEFSEEHWQQAHFQQCNLSHIELNGLDIRTVNIRGAMICQWQQEQLLETLGIITIPD</sequence>
<dbReference type="InterPro" id="IPR051082">
    <property type="entry name" value="Pentapeptide-BTB/POZ_domain"/>
</dbReference>
<evidence type="ECO:0000313" key="2">
    <source>
        <dbReference type="Proteomes" id="UP000252479"/>
    </source>
</evidence>
<dbReference type="SUPFAM" id="SSF141571">
    <property type="entry name" value="Pentapeptide repeat-like"/>
    <property type="match status" value="2"/>
</dbReference>
<accession>A0A368LIW8</accession>
<protein>
    <submittedName>
        <fullName evidence="1">Qnr family pentapeptide repeat protein</fullName>
    </submittedName>
</protein>
<dbReference type="Proteomes" id="UP000252479">
    <property type="component" value="Unassembled WGS sequence"/>
</dbReference>
<evidence type="ECO:0000313" key="1">
    <source>
        <dbReference type="EMBL" id="RCS70692.1"/>
    </source>
</evidence>
<name>A0A368LIW8_9VIBR</name>
<keyword evidence="2" id="KW-1185">Reference proteome</keyword>